<proteinExistence type="predicted"/>
<organism evidence="2 3">
    <name type="scientific">Maledivibacter halophilus</name>
    <dbReference type="NCBI Taxonomy" id="36842"/>
    <lineage>
        <taxon>Bacteria</taxon>
        <taxon>Bacillati</taxon>
        <taxon>Bacillota</taxon>
        <taxon>Clostridia</taxon>
        <taxon>Peptostreptococcales</taxon>
        <taxon>Caminicellaceae</taxon>
        <taxon>Maledivibacter</taxon>
    </lineage>
</organism>
<gene>
    <name evidence="2" type="ORF">SAMN02194393_00441</name>
</gene>
<evidence type="ECO:0000313" key="3">
    <source>
        <dbReference type="Proteomes" id="UP000190285"/>
    </source>
</evidence>
<feature type="region of interest" description="Disordered" evidence="1">
    <location>
        <begin position="1"/>
        <end position="20"/>
    </location>
</feature>
<feature type="compositionally biased region" description="Basic residues" evidence="1">
    <location>
        <begin position="1"/>
        <end position="10"/>
    </location>
</feature>
<dbReference type="Proteomes" id="UP000190285">
    <property type="component" value="Unassembled WGS sequence"/>
</dbReference>
<accession>A0A1T5IJ51</accession>
<evidence type="ECO:0000256" key="1">
    <source>
        <dbReference type="SAM" id="MobiDB-lite"/>
    </source>
</evidence>
<dbReference type="EMBL" id="FUZT01000001">
    <property type="protein sequence ID" value="SKC39175.1"/>
    <property type="molecule type" value="Genomic_DNA"/>
</dbReference>
<keyword evidence="3" id="KW-1185">Reference proteome</keyword>
<name>A0A1T5IJ51_9FIRM</name>
<dbReference type="RefSeq" id="WP_170917238.1">
    <property type="nucleotide sequence ID" value="NZ_FUZT01000001.1"/>
</dbReference>
<evidence type="ECO:0000313" key="2">
    <source>
        <dbReference type="EMBL" id="SKC39175.1"/>
    </source>
</evidence>
<dbReference type="STRING" id="36842.SAMN02194393_00441"/>
<sequence>MTRKNRKGVVGKKNPTFHNREDVGVGLSFTDEHVSFADDIERKIKENKTKK</sequence>
<protein>
    <submittedName>
        <fullName evidence="2">Uncharacterized protein</fullName>
    </submittedName>
</protein>
<dbReference type="AlphaFoldDB" id="A0A1T5IJ51"/>
<reference evidence="3" key="1">
    <citation type="submission" date="2017-02" db="EMBL/GenBank/DDBJ databases">
        <authorList>
            <person name="Varghese N."/>
            <person name="Submissions S."/>
        </authorList>
    </citation>
    <scope>NUCLEOTIDE SEQUENCE [LARGE SCALE GENOMIC DNA]</scope>
    <source>
        <strain evidence="3">M1</strain>
    </source>
</reference>